<keyword evidence="3" id="KW-1185">Reference proteome</keyword>
<evidence type="ECO:0000313" key="3">
    <source>
        <dbReference type="Proteomes" id="UP000306477"/>
    </source>
</evidence>
<dbReference type="AlphaFoldDB" id="A0A4S3PSP2"/>
<dbReference type="RefSeq" id="WP_136379506.1">
    <property type="nucleotide sequence ID" value="NZ_SLUB01000014.1"/>
</dbReference>
<evidence type="ECO:0000259" key="1">
    <source>
        <dbReference type="PROSITE" id="PS50965"/>
    </source>
</evidence>
<evidence type="ECO:0000313" key="2">
    <source>
        <dbReference type="EMBL" id="THE12757.1"/>
    </source>
</evidence>
<dbReference type="Proteomes" id="UP000306477">
    <property type="component" value="Unassembled WGS sequence"/>
</dbReference>
<name>A0A4S3PSP2_9BACI</name>
<gene>
    <name evidence="2" type="ORF">E1I69_10210</name>
</gene>
<sequence>MIYKHRTKPQELVVFEILNKRNELSSKDKQYYLYQKKGYEGELLFDSLTEKLQCDCLILNDLLLEVNNTTFQIDTLILIEGKIRTFEVKYYEGDYYYEATKLYKKPKHEVSNPIIQLNRCESLLSQLLRTHGCHLPIEASVVFNHPTFTLYQAPLNLQAILPTQLNNYMRALDTTPSKINEKQRRIADLLVSLHITKSPYSKVPSYRYGDLRKGITCKMCDSFSISIEGRNCKCEKCGHKELVADAVLRTVHEFTTLFPDQKITTNVVFEWCGGNPTKRKIQRILTSNFKSVGVRQWTYYE</sequence>
<reference evidence="2 3" key="1">
    <citation type="journal article" date="2019" name="Indoor Air">
        <title>Impacts of indoor surface finishes on bacterial viability.</title>
        <authorList>
            <person name="Hu J."/>
            <person name="Maamar S.B."/>
            <person name="Glawe A.J."/>
            <person name="Gottel N."/>
            <person name="Gilbert J.A."/>
            <person name="Hartmann E.M."/>
        </authorList>
    </citation>
    <scope>NUCLEOTIDE SEQUENCE [LARGE SCALE GENOMIC DNA]</scope>
    <source>
        <strain evidence="2 3">AF060A6</strain>
    </source>
</reference>
<proteinExistence type="predicted"/>
<accession>A0A4S3PSP2</accession>
<dbReference type="EMBL" id="SLUB01000014">
    <property type="protein sequence ID" value="THE12757.1"/>
    <property type="molecule type" value="Genomic_DNA"/>
</dbReference>
<dbReference type="PROSITE" id="PS50965">
    <property type="entry name" value="NERD"/>
    <property type="match status" value="1"/>
</dbReference>
<protein>
    <submittedName>
        <fullName evidence="2">NERD domain-containing protein</fullName>
    </submittedName>
</protein>
<dbReference type="STRING" id="1033734.GCA_000285535_03241"/>
<dbReference type="OrthoDB" id="2164794at2"/>
<dbReference type="InterPro" id="IPR011528">
    <property type="entry name" value="NERD"/>
</dbReference>
<dbReference type="Pfam" id="PF08378">
    <property type="entry name" value="NERD"/>
    <property type="match status" value="1"/>
</dbReference>
<feature type="domain" description="NERD" evidence="1">
    <location>
        <begin position="37"/>
        <end position="147"/>
    </location>
</feature>
<organism evidence="2 3">
    <name type="scientific">Bacillus timonensis</name>
    <dbReference type="NCBI Taxonomy" id="1033734"/>
    <lineage>
        <taxon>Bacteria</taxon>
        <taxon>Bacillati</taxon>
        <taxon>Bacillota</taxon>
        <taxon>Bacilli</taxon>
        <taxon>Bacillales</taxon>
        <taxon>Bacillaceae</taxon>
        <taxon>Bacillus</taxon>
    </lineage>
</organism>
<comment type="caution">
    <text evidence="2">The sequence shown here is derived from an EMBL/GenBank/DDBJ whole genome shotgun (WGS) entry which is preliminary data.</text>
</comment>